<dbReference type="Proteomes" id="UP000214688">
    <property type="component" value="Chromosome"/>
</dbReference>
<proteinExistence type="predicted"/>
<dbReference type="InterPro" id="IPR038765">
    <property type="entry name" value="Papain-like_cys_pep_sf"/>
</dbReference>
<accession>A0A223D274</accession>
<evidence type="ECO:0008006" key="3">
    <source>
        <dbReference type="Google" id="ProtNLM"/>
    </source>
</evidence>
<protein>
    <recommendedName>
        <fullName evidence="3">LRAT domain-containing protein</fullName>
    </recommendedName>
</protein>
<evidence type="ECO:0000313" key="2">
    <source>
        <dbReference type="Proteomes" id="UP000214688"/>
    </source>
</evidence>
<dbReference type="Gene3D" id="3.90.1720.10">
    <property type="entry name" value="endopeptidase domain like (from Nostoc punctiforme)"/>
    <property type="match status" value="1"/>
</dbReference>
<evidence type="ECO:0000313" key="1">
    <source>
        <dbReference type="EMBL" id="ASS75758.1"/>
    </source>
</evidence>
<dbReference type="EMBL" id="CP022657">
    <property type="protein sequence ID" value="ASS75758.1"/>
    <property type="molecule type" value="Genomic_DNA"/>
</dbReference>
<organism evidence="1 2">
    <name type="scientific">Tumebacillus algifaecis</name>
    <dbReference type="NCBI Taxonomy" id="1214604"/>
    <lineage>
        <taxon>Bacteria</taxon>
        <taxon>Bacillati</taxon>
        <taxon>Bacillota</taxon>
        <taxon>Bacilli</taxon>
        <taxon>Bacillales</taxon>
        <taxon>Alicyclobacillaceae</taxon>
        <taxon>Tumebacillus</taxon>
    </lineage>
</organism>
<dbReference type="SUPFAM" id="SSF54001">
    <property type="entry name" value="Cysteine proteinases"/>
    <property type="match status" value="1"/>
</dbReference>
<reference evidence="1 2" key="1">
    <citation type="journal article" date="2015" name="Int. J. Syst. Evol. Microbiol.">
        <title>Tumebacillus algifaecis sp. nov., isolated from decomposing algal scum.</title>
        <authorList>
            <person name="Wu Y.F."/>
            <person name="Zhang B."/>
            <person name="Xing P."/>
            <person name="Wu Q.L."/>
            <person name="Liu S.J."/>
        </authorList>
    </citation>
    <scope>NUCLEOTIDE SEQUENCE [LARGE SCALE GENOMIC DNA]</scope>
    <source>
        <strain evidence="1 2">THMBR28</strain>
    </source>
</reference>
<keyword evidence="2" id="KW-1185">Reference proteome</keyword>
<dbReference type="KEGG" id="tab:CIG75_12700"/>
<gene>
    <name evidence="1" type="ORF">CIG75_12700</name>
</gene>
<sequence length="165" mass="19024">MELTPGDIIFVRGMDEHREARRWTRWLVSWLIAKLTSSPYTHAALYIGGGRIVECDVLMPVTIQWLNKYKHYDVIRVIGASQREREKAVSFCLSKIGAGYDYTAVLAIGLERLLRRPVRWPRGDPKRWFCSELVARAWGLAIEKEERVTPGDLKQILEELERGVG</sequence>
<dbReference type="AlphaFoldDB" id="A0A223D274"/>
<name>A0A223D274_9BACL</name>